<dbReference type="PROSITE" id="PS51257">
    <property type="entry name" value="PROKAR_LIPOPROTEIN"/>
    <property type="match status" value="1"/>
</dbReference>
<keyword evidence="3" id="KW-1185">Reference proteome</keyword>
<gene>
    <name evidence="2" type="ORF">GLV81_06330</name>
</gene>
<protein>
    <submittedName>
        <fullName evidence="2">DUF4397 domain-containing protein</fullName>
    </submittedName>
</protein>
<evidence type="ECO:0000313" key="3">
    <source>
        <dbReference type="Proteomes" id="UP000426027"/>
    </source>
</evidence>
<name>A0A6I6G683_9BACT</name>
<dbReference type="Pfam" id="PF14344">
    <property type="entry name" value="DUF4397"/>
    <property type="match status" value="1"/>
</dbReference>
<evidence type="ECO:0000313" key="2">
    <source>
        <dbReference type="EMBL" id="QGW27757.1"/>
    </source>
</evidence>
<organism evidence="2 3">
    <name type="scientific">Phnomibacter ginsenosidimutans</name>
    <dbReference type="NCBI Taxonomy" id="2676868"/>
    <lineage>
        <taxon>Bacteria</taxon>
        <taxon>Pseudomonadati</taxon>
        <taxon>Bacteroidota</taxon>
        <taxon>Chitinophagia</taxon>
        <taxon>Chitinophagales</taxon>
        <taxon>Chitinophagaceae</taxon>
        <taxon>Phnomibacter</taxon>
    </lineage>
</organism>
<dbReference type="EMBL" id="CP046566">
    <property type="protein sequence ID" value="QGW27757.1"/>
    <property type="molecule type" value="Genomic_DNA"/>
</dbReference>
<accession>A0A6I6G683</accession>
<evidence type="ECO:0000259" key="1">
    <source>
        <dbReference type="Pfam" id="PF14344"/>
    </source>
</evidence>
<dbReference type="KEGG" id="fls:GLV81_06330"/>
<dbReference type="RefSeq" id="WP_157477819.1">
    <property type="nucleotide sequence ID" value="NZ_CP046566.1"/>
</dbReference>
<feature type="domain" description="DUF4397" evidence="1">
    <location>
        <begin position="36"/>
        <end position="166"/>
    </location>
</feature>
<sequence>MKKLSFIILVSILAFVVGCDKESSLPVRFSPAQSGARLKFLHMSPDAPSVLIYANDIKITAIAPATNGQENGLGFGALYPANLGYSIVPSGQSVKIDVRVPANSPVLPGTTAFTANLPIGEGKYYTLAAVDSLSKLSTVVIEDDLSVGDPSKAYFRIANFMNNSPAKIEVHNTTLTPSNVTNATTMKYAIGSLPFKNVAAFDTLTPGQVYRFILKNPVTDARLDSVTISNFPAARKFTLYVRGVLGQSGSTNTRRPLIFQYANL</sequence>
<dbReference type="Proteomes" id="UP000426027">
    <property type="component" value="Chromosome"/>
</dbReference>
<proteinExistence type="predicted"/>
<dbReference type="InterPro" id="IPR025510">
    <property type="entry name" value="DUF4397"/>
</dbReference>
<reference evidence="2 3" key="1">
    <citation type="submission" date="2019-11" db="EMBL/GenBank/DDBJ databases">
        <authorList>
            <person name="Im W.T."/>
        </authorList>
    </citation>
    <scope>NUCLEOTIDE SEQUENCE [LARGE SCALE GENOMIC DNA]</scope>
    <source>
        <strain evidence="2 3">SB-02</strain>
    </source>
</reference>
<dbReference type="AlphaFoldDB" id="A0A6I6G683"/>